<dbReference type="RefSeq" id="XP_041290965.1">
    <property type="nucleotide sequence ID" value="XM_041440563.1"/>
</dbReference>
<sequence length="154" mass="17198">MRTHSNLHVPIWSLYPKRVDTGVGDGLSRASVFDQLAHASAVLEHSIVYTFAYSPSDLEPRTFPAHKFIGAYKHKEVLVVLAFAFIVDIYLPRPTQKRSVVSQCSSSPSIWTAQIDEKETVISMKTPSSANLCFQFQFPPSHFIRLSPSTGSDE</sequence>
<evidence type="ECO:0000313" key="1">
    <source>
        <dbReference type="EMBL" id="KAG2104666.1"/>
    </source>
</evidence>
<keyword evidence="2" id="KW-1185">Reference proteome</keyword>
<comment type="caution">
    <text evidence="1">The sequence shown here is derived from an EMBL/GenBank/DDBJ whole genome shotgun (WGS) entry which is preliminary data.</text>
</comment>
<evidence type="ECO:0000313" key="2">
    <source>
        <dbReference type="Proteomes" id="UP000823399"/>
    </source>
</evidence>
<name>A0A9P7JSA9_9AGAM</name>
<gene>
    <name evidence="1" type="ORF">F5147DRAFT_762034</name>
</gene>
<dbReference type="GeneID" id="64702822"/>
<proteinExistence type="predicted"/>
<accession>A0A9P7JSA9</accession>
<dbReference type="Proteomes" id="UP000823399">
    <property type="component" value="Unassembled WGS sequence"/>
</dbReference>
<dbReference type="OrthoDB" id="2690006at2759"/>
<dbReference type="EMBL" id="JABBWM010000040">
    <property type="protein sequence ID" value="KAG2104666.1"/>
    <property type="molecule type" value="Genomic_DNA"/>
</dbReference>
<dbReference type="AlphaFoldDB" id="A0A9P7JSA9"/>
<protein>
    <submittedName>
        <fullName evidence="1">Uncharacterized protein</fullName>
    </submittedName>
</protein>
<reference evidence="1" key="1">
    <citation type="journal article" date="2020" name="New Phytol.">
        <title>Comparative genomics reveals dynamic genome evolution in host specialist ectomycorrhizal fungi.</title>
        <authorList>
            <person name="Lofgren L.A."/>
            <person name="Nguyen N.H."/>
            <person name="Vilgalys R."/>
            <person name="Ruytinx J."/>
            <person name="Liao H.L."/>
            <person name="Branco S."/>
            <person name="Kuo A."/>
            <person name="LaButti K."/>
            <person name="Lipzen A."/>
            <person name="Andreopoulos W."/>
            <person name="Pangilinan J."/>
            <person name="Riley R."/>
            <person name="Hundley H."/>
            <person name="Na H."/>
            <person name="Barry K."/>
            <person name="Grigoriev I.V."/>
            <person name="Stajich J.E."/>
            <person name="Kennedy P.G."/>
        </authorList>
    </citation>
    <scope>NUCLEOTIDE SEQUENCE</scope>
    <source>
        <strain evidence="1">FC423</strain>
    </source>
</reference>
<organism evidence="1 2">
    <name type="scientific">Suillus discolor</name>
    <dbReference type="NCBI Taxonomy" id="1912936"/>
    <lineage>
        <taxon>Eukaryota</taxon>
        <taxon>Fungi</taxon>
        <taxon>Dikarya</taxon>
        <taxon>Basidiomycota</taxon>
        <taxon>Agaricomycotina</taxon>
        <taxon>Agaricomycetes</taxon>
        <taxon>Agaricomycetidae</taxon>
        <taxon>Boletales</taxon>
        <taxon>Suillineae</taxon>
        <taxon>Suillaceae</taxon>
        <taxon>Suillus</taxon>
    </lineage>
</organism>